<feature type="transmembrane region" description="Helical" evidence="5">
    <location>
        <begin position="31"/>
        <end position="50"/>
    </location>
</feature>
<comment type="caution">
    <text evidence="6">The sequence shown here is derived from an EMBL/GenBank/DDBJ whole genome shotgun (WGS) entry which is preliminary data.</text>
</comment>
<evidence type="ECO:0000313" key="7">
    <source>
        <dbReference type="Proteomes" id="UP001158067"/>
    </source>
</evidence>
<dbReference type="RefSeq" id="WP_283432980.1">
    <property type="nucleotide sequence ID" value="NZ_CAWLDM010000001.1"/>
</dbReference>
<name>A0ABY1Q4L6_9BACT</name>
<evidence type="ECO:0000313" key="6">
    <source>
        <dbReference type="EMBL" id="SMP59555.1"/>
    </source>
</evidence>
<dbReference type="InterPro" id="IPR052527">
    <property type="entry name" value="Metal_cation-efflux_comp"/>
</dbReference>
<reference evidence="6 7" key="1">
    <citation type="submission" date="2017-05" db="EMBL/GenBank/DDBJ databases">
        <authorList>
            <person name="Varghese N."/>
            <person name="Submissions S."/>
        </authorList>
    </citation>
    <scope>NUCLEOTIDE SEQUENCE [LARGE SCALE GENOMIC DNA]</scope>
    <source>
        <strain evidence="6 7">DSM 25457</strain>
    </source>
</reference>
<gene>
    <name evidence="6" type="ORF">SAMN06265222_106237</name>
</gene>
<dbReference type="Proteomes" id="UP001158067">
    <property type="component" value="Unassembled WGS sequence"/>
</dbReference>
<comment type="subcellular location">
    <subcellularLocation>
        <location evidence="1">Endomembrane system</location>
        <topology evidence="1">Multi-pass membrane protein</topology>
    </subcellularLocation>
</comment>
<dbReference type="EMBL" id="FXUG01000006">
    <property type="protein sequence ID" value="SMP59555.1"/>
    <property type="molecule type" value="Genomic_DNA"/>
</dbReference>
<sequence>MFLWFLVTAQFVLAALLVLSSRWTPIPWLELLIAAPGIVLAVSAWLTMGLRRVRVHPGATAETKLTTCGPYSIVRHPMYVGLLWFTAALLPSGFAWWRLVSWFALVLVLQVKTIHEERSMARRFAEYAVYQQQVGRLVPRFRSVFRFWRSS</sequence>
<keyword evidence="2 5" id="KW-0812">Transmembrane</keyword>
<dbReference type="Gene3D" id="1.20.120.1630">
    <property type="match status" value="1"/>
</dbReference>
<evidence type="ECO:0000256" key="2">
    <source>
        <dbReference type="ARBA" id="ARBA00022692"/>
    </source>
</evidence>
<feature type="transmembrane region" description="Helical" evidence="5">
    <location>
        <begin position="96"/>
        <end position="114"/>
    </location>
</feature>
<organism evidence="6 7">
    <name type="scientific">Neorhodopirellula lusitana</name>
    <dbReference type="NCBI Taxonomy" id="445327"/>
    <lineage>
        <taxon>Bacteria</taxon>
        <taxon>Pseudomonadati</taxon>
        <taxon>Planctomycetota</taxon>
        <taxon>Planctomycetia</taxon>
        <taxon>Pirellulales</taxon>
        <taxon>Pirellulaceae</taxon>
        <taxon>Neorhodopirellula</taxon>
    </lineage>
</organism>
<keyword evidence="7" id="KW-1185">Reference proteome</keyword>
<keyword evidence="4 5" id="KW-0472">Membrane</keyword>
<evidence type="ECO:0000256" key="3">
    <source>
        <dbReference type="ARBA" id="ARBA00022989"/>
    </source>
</evidence>
<dbReference type="PANTHER" id="PTHR43847:SF1">
    <property type="entry name" value="BLL3993 PROTEIN"/>
    <property type="match status" value="1"/>
</dbReference>
<evidence type="ECO:0000256" key="4">
    <source>
        <dbReference type="ARBA" id="ARBA00023136"/>
    </source>
</evidence>
<accession>A0ABY1Q4L6</accession>
<keyword evidence="3 5" id="KW-1133">Transmembrane helix</keyword>
<proteinExistence type="predicted"/>
<evidence type="ECO:0000256" key="1">
    <source>
        <dbReference type="ARBA" id="ARBA00004127"/>
    </source>
</evidence>
<dbReference type="PANTHER" id="PTHR43847">
    <property type="entry name" value="BLL3993 PROTEIN"/>
    <property type="match status" value="1"/>
</dbReference>
<evidence type="ECO:0000256" key="5">
    <source>
        <dbReference type="SAM" id="Phobius"/>
    </source>
</evidence>
<dbReference type="InterPro" id="IPR007318">
    <property type="entry name" value="Phopholipid_MeTrfase"/>
</dbReference>
<protein>
    <submittedName>
        <fullName evidence="6">Protein-S-isoprenylcysteine O-methyltransferase Ste14</fullName>
    </submittedName>
</protein>
<dbReference type="Pfam" id="PF04191">
    <property type="entry name" value="PEMT"/>
    <property type="match status" value="1"/>
</dbReference>
<feature type="transmembrane region" description="Helical" evidence="5">
    <location>
        <begin position="71"/>
        <end position="90"/>
    </location>
</feature>